<evidence type="ECO:0000256" key="5">
    <source>
        <dbReference type="PROSITE-ProRule" id="PRU01248"/>
    </source>
</evidence>
<dbReference type="EMBL" id="SWAV01000005">
    <property type="protein sequence ID" value="TKA90357.1"/>
    <property type="molecule type" value="Genomic_DNA"/>
</dbReference>
<comment type="similarity">
    <text evidence="1">Belongs to the 'phage' integrase family.</text>
</comment>
<reference evidence="8 9" key="1">
    <citation type="submission" date="2019-04" db="EMBL/GenBank/DDBJ databases">
        <title>Crypto-aerobic microbial life in anoxic (sulfidic) marine sediments.</title>
        <authorList>
            <person name="Bhattacharya S."/>
            <person name="Roy C."/>
            <person name="Mondal N."/>
            <person name="Sarkar J."/>
            <person name="Mandal S."/>
            <person name="Rameez M.J."/>
            <person name="Ghosh W."/>
        </authorList>
    </citation>
    <scope>NUCLEOTIDE SEQUENCE [LARGE SCALE GENOMIC DNA]</scope>
    <source>
        <strain evidence="8 9">SBBB</strain>
    </source>
</reference>
<dbReference type="Gene3D" id="3.30.160.60">
    <property type="entry name" value="Classic Zinc Finger"/>
    <property type="match status" value="1"/>
</dbReference>
<evidence type="ECO:0000256" key="3">
    <source>
        <dbReference type="ARBA" id="ARBA00023125"/>
    </source>
</evidence>
<comment type="caution">
    <text evidence="8">The sequence shown here is derived from an EMBL/GenBank/DDBJ whole genome shotgun (WGS) entry which is preliminary data.</text>
</comment>
<evidence type="ECO:0000256" key="2">
    <source>
        <dbReference type="ARBA" id="ARBA00022908"/>
    </source>
</evidence>
<dbReference type="Gene3D" id="1.10.150.130">
    <property type="match status" value="1"/>
</dbReference>
<dbReference type="Gene3D" id="1.10.443.10">
    <property type="entry name" value="Intergrase catalytic core"/>
    <property type="match status" value="1"/>
</dbReference>
<keyword evidence="3 5" id="KW-0238">DNA-binding</keyword>
<evidence type="ECO:0000256" key="4">
    <source>
        <dbReference type="ARBA" id="ARBA00023172"/>
    </source>
</evidence>
<dbReference type="SUPFAM" id="SSF56349">
    <property type="entry name" value="DNA breaking-rejoining enzymes"/>
    <property type="match status" value="1"/>
</dbReference>
<evidence type="ECO:0000256" key="1">
    <source>
        <dbReference type="ARBA" id="ARBA00008857"/>
    </source>
</evidence>
<dbReference type="InterPro" id="IPR002104">
    <property type="entry name" value="Integrase_catalytic"/>
</dbReference>
<protein>
    <submittedName>
        <fullName evidence="8">Recombinase XerD</fullName>
    </submittedName>
</protein>
<dbReference type="InterPro" id="IPR015094">
    <property type="entry name" value="Integrase_lambda-typ_DNA-bd_N"/>
</dbReference>
<keyword evidence="2" id="KW-0229">DNA integration</keyword>
<dbReference type="GO" id="GO:0006310">
    <property type="term" value="P:DNA recombination"/>
    <property type="evidence" value="ECO:0007669"/>
    <property type="project" value="UniProtKB-KW"/>
</dbReference>
<organism evidence="8 9">
    <name type="scientific">Halopseudomonas bauzanensis</name>
    <dbReference type="NCBI Taxonomy" id="653930"/>
    <lineage>
        <taxon>Bacteria</taxon>
        <taxon>Pseudomonadati</taxon>
        <taxon>Pseudomonadota</taxon>
        <taxon>Gammaproteobacteria</taxon>
        <taxon>Pseudomonadales</taxon>
        <taxon>Pseudomonadaceae</taxon>
        <taxon>Halopseudomonas</taxon>
    </lineage>
</organism>
<proteinExistence type="inferred from homology"/>
<dbReference type="Pfam" id="PF00589">
    <property type="entry name" value="Phage_integrase"/>
    <property type="match status" value="1"/>
</dbReference>
<gene>
    <name evidence="8" type="ORF">FA869_14665</name>
</gene>
<dbReference type="Pfam" id="PF09003">
    <property type="entry name" value="Arm-DNA-bind_1"/>
    <property type="match status" value="1"/>
</dbReference>
<dbReference type="InterPro" id="IPR011010">
    <property type="entry name" value="DNA_brk_join_enz"/>
</dbReference>
<evidence type="ECO:0000259" key="7">
    <source>
        <dbReference type="PROSITE" id="PS51900"/>
    </source>
</evidence>
<dbReference type="PROSITE" id="PS51900">
    <property type="entry name" value="CB"/>
    <property type="match status" value="1"/>
</dbReference>
<evidence type="ECO:0000313" key="8">
    <source>
        <dbReference type="EMBL" id="TKA90357.1"/>
    </source>
</evidence>
<sequence>MSPPRRRSVSNRHLPDNLYPNGKYFQYRNPVTGKKTSINKPLAEAIRLAKAANAKLLPMLADHHLLEMITGEEAMKVRKLIDRFETEWLPERNLAASTLEEIRIKLERYRKDLGEKLIGQMDVLAMAEYLDQFSNNAYTKHRGLMIQVWDFAVAKGLADRNVAEMTIRKREKAKVRQRHTVEGVTAMLEAKTTPDWLKRAIRLALLSLQRREDIVSWQRAAVDLETNIIRISTGKTQNYAVPIHLEIEMGADLRQVVTECLAVPIISPFLICYRPVRRRRDQMDAKAHWSAVTEDYLTKHFRIARDKCKAYNDIPADARPTFHELRALGAWLYQQQGIDQAYIQALMGHATEEMTEYYQEGHEKKGPVYQRVQAGLKL</sequence>
<feature type="domain" description="Core-binding (CB)" evidence="7">
    <location>
        <begin position="75"/>
        <end position="153"/>
    </location>
</feature>
<dbReference type="GO" id="GO:0003677">
    <property type="term" value="F:DNA binding"/>
    <property type="evidence" value="ECO:0007669"/>
    <property type="project" value="UniProtKB-UniRule"/>
</dbReference>
<dbReference type="InterPro" id="IPR044068">
    <property type="entry name" value="CB"/>
</dbReference>
<name>A0A4V5NK52_9GAMM</name>
<dbReference type="RefSeq" id="WP_136869909.1">
    <property type="nucleotide sequence ID" value="NZ_SWAV01000005.1"/>
</dbReference>
<dbReference type="InterPro" id="IPR013762">
    <property type="entry name" value="Integrase-like_cat_sf"/>
</dbReference>
<feature type="domain" description="Tyr recombinase" evidence="6">
    <location>
        <begin position="174"/>
        <end position="377"/>
    </location>
</feature>
<evidence type="ECO:0000313" key="9">
    <source>
        <dbReference type="Proteomes" id="UP000305198"/>
    </source>
</evidence>
<dbReference type="Proteomes" id="UP000305198">
    <property type="component" value="Unassembled WGS sequence"/>
</dbReference>
<keyword evidence="4" id="KW-0233">DNA recombination</keyword>
<dbReference type="PROSITE" id="PS51898">
    <property type="entry name" value="TYR_RECOMBINASE"/>
    <property type="match status" value="1"/>
</dbReference>
<evidence type="ECO:0000259" key="6">
    <source>
        <dbReference type="PROSITE" id="PS51898"/>
    </source>
</evidence>
<accession>A0A4V5NK52</accession>
<dbReference type="InterPro" id="IPR010998">
    <property type="entry name" value="Integrase_recombinase_N"/>
</dbReference>
<dbReference type="AlphaFoldDB" id="A0A4V5NK52"/>
<dbReference type="GO" id="GO:0008907">
    <property type="term" value="F:integrase activity"/>
    <property type="evidence" value="ECO:0007669"/>
    <property type="project" value="InterPro"/>
</dbReference>